<proteinExistence type="predicted"/>
<evidence type="ECO:0000313" key="1">
    <source>
        <dbReference type="EMBL" id="KAL0100591.1"/>
    </source>
</evidence>
<dbReference type="Proteomes" id="UP001430953">
    <property type="component" value="Unassembled WGS sequence"/>
</dbReference>
<comment type="caution">
    <text evidence="1">The sequence shown here is derived from an EMBL/GenBank/DDBJ whole genome shotgun (WGS) entry which is preliminary data.</text>
</comment>
<accession>A0AAW2EEA6</accession>
<dbReference type="EMBL" id="JADYXP020000026">
    <property type="protein sequence ID" value="KAL0100591.1"/>
    <property type="molecule type" value="Genomic_DNA"/>
</dbReference>
<dbReference type="AlphaFoldDB" id="A0AAW2EEA6"/>
<name>A0AAW2EEA6_9HYME</name>
<evidence type="ECO:0000313" key="2">
    <source>
        <dbReference type="Proteomes" id="UP001430953"/>
    </source>
</evidence>
<organism evidence="1 2">
    <name type="scientific">Cardiocondyla obscurior</name>
    <dbReference type="NCBI Taxonomy" id="286306"/>
    <lineage>
        <taxon>Eukaryota</taxon>
        <taxon>Metazoa</taxon>
        <taxon>Ecdysozoa</taxon>
        <taxon>Arthropoda</taxon>
        <taxon>Hexapoda</taxon>
        <taxon>Insecta</taxon>
        <taxon>Pterygota</taxon>
        <taxon>Neoptera</taxon>
        <taxon>Endopterygota</taxon>
        <taxon>Hymenoptera</taxon>
        <taxon>Apocrita</taxon>
        <taxon>Aculeata</taxon>
        <taxon>Formicoidea</taxon>
        <taxon>Formicidae</taxon>
        <taxon>Myrmicinae</taxon>
        <taxon>Cardiocondyla</taxon>
    </lineage>
</organism>
<sequence>MFWNQNLRDHNRIILVNFAYINAISEDFLHEVLTVYFKELLNISTTELGTVLRSTSTTREKVKTEQLSQFKKRNSTKKKKIYLQKKIYTDITR</sequence>
<gene>
    <name evidence="1" type="ORF">PUN28_019734</name>
</gene>
<protein>
    <submittedName>
        <fullName evidence="1">Uncharacterized protein</fullName>
    </submittedName>
</protein>
<reference evidence="1 2" key="1">
    <citation type="submission" date="2023-03" db="EMBL/GenBank/DDBJ databases">
        <title>High recombination rates correlate with genetic variation in Cardiocondyla obscurior ants.</title>
        <authorList>
            <person name="Errbii M."/>
        </authorList>
    </citation>
    <scope>NUCLEOTIDE SEQUENCE [LARGE SCALE GENOMIC DNA]</scope>
    <source>
        <strain evidence="1">Alpha-2009</strain>
        <tissue evidence="1">Whole body</tissue>
    </source>
</reference>
<keyword evidence="2" id="KW-1185">Reference proteome</keyword>